<evidence type="ECO:0000256" key="1">
    <source>
        <dbReference type="SAM" id="MobiDB-lite"/>
    </source>
</evidence>
<evidence type="ECO:0000256" key="2">
    <source>
        <dbReference type="SAM" id="SignalP"/>
    </source>
</evidence>
<feature type="compositionally biased region" description="Basic and acidic residues" evidence="1">
    <location>
        <begin position="367"/>
        <end position="377"/>
    </location>
</feature>
<name>A0ABM0JFA2_APLCA</name>
<proteinExistence type="predicted"/>
<feature type="region of interest" description="Disordered" evidence="1">
    <location>
        <begin position="208"/>
        <end position="261"/>
    </location>
</feature>
<organism evidence="3 4">
    <name type="scientific">Aplysia californica</name>
    <name type="common">California sea hare</name>
    <dbReference type="NCBI Taxonomy" id="6500"/>
    <lineage>
        <taxon>Eukaryota</taxon>
        <taxon>Metazoa</taxon>
        <taxon>Spiralia</taxon>
        <taxon>Lophotrochozoa</taxon>
        <taxon>Mollusca</taxon>
        <taxon>Gastropoda</taxon>
        <taxon>Heterobranchia</taxon>
        <taxon>Euthyneura</taxon>
        <taxon>Tectipleura</taxon>
        <taxon>Aplysiida</taxon>
        <taxon>Aplysioidea</taxon>
        <taxon>Aplysiidae</taxon>
        <taxon>Aplysia</taxon>
    </lineage>
</organism>
<sequence length="404" mass="44562">MGSKAFVHKLLFSLALCSNLYSAESRTSARLARMPMYFGKRSLSPGLQIASASVPDSSVFAGGNERNPAAKRTLHRFGWLPQSPIDLAFLLNTFDFSTQVPSRPARRASKVMARMPSFYGKRAKASLPSKGTDDSGIDVVTDNTKRQSATIDRMPIFWGRKRSGSFNIFDGGRRAQLSPEVLALLSFLDELRKTGSYDNLGTVISASTSSEQNAVDPAAATTLSPDVTPSAYSERDEDTRSHGNAPSWNIPGAGSMKRRSSSRINRMPYYFGKREDPKLEEQTKLALLLNQNPNDQTDPSGLFSDLDGSAATLWTELQELLSADDNAKNNWNAEYLSKEPMSKSVTPKTNKERDGGNADDQFSKVLEGNREAGKGYDPDSYLEFAKQILFNNKVSANDLDEYFR</sequence>
<feature type="chain" id="PRO_5046135675" evidence="2">
    <location>
        <begin position="26"/>
        <end position="404"/>
    </location>
</feature>
<dbReference type="GeneID" id="101858921"/>
<evidence type="ECO:0000313" key="3">
    <source>
        <dbReference type="Proteomes" id="UP000694888"/>
    </source>
</evidence>
<feature type="compositionally biased region" description="Polar residues" evidence="1">
    <location>
        <begin position="221"/>
        <end position="231"/>
    </location>
</feature>
<protein>
    <submittedName>
        <fullName evidence="4">Uncharacterized protein LOC101858921</fullName>
    </submittedName>
</protein>
<keyword evidence="3" id="KW-1185">Reference proteome</keyword>
<gene>
    <name evidence="4" type="primary">LOC101858921</name>
</gene>
<reference evidence="4" key="1">
    <citation type="submission" date="2025-08" db="UniProtKB">
        <authorList>
            <consortium name="RefSeq"/>
        </authorList>
    </citation>
    <scope>IDENTIFICATION</scope>
</reference>
<keyword evidence="2" id="KW-0732">Signal</keyword>
<evidence type="ECO:0000313" key="4">
    <source>
        <dbReference type="RefSeq" id="XP_005092369.1"/>
    </source>
</evidence>
<feature type="signal peptide" evidence="2">
    <location>
        <begin position="1"/>
        <end position="25"/>
    </location>
</feature>
<dbReference type="RefSeq" id="XP_005092369.1">
    <property type="nucleotide sequence ID" value="XM_005092312.3"/>
</dbReference>
<dbReference type="Proteomes" id="UP000694888">
    <property type="component" value="Unplaced"/>
</dbReference>
<feature type="region of interest" description="Disordered" evidence="1">
    <location>
        <begin position="338"/>
        <end position="377"/>
    </location>
</feature>
<accession>A0ABM0JFA2</accession>